<dbReference type="FunFam" id="3.40.50.720:FF:000115">
    <property type="entry name" value="3-oxoacyl-[acyl-carrier-protein] reductase FabG"/>
    <property type="match status" value="1"/>
</dbReference>
<evidence type="ECO:0000256" key="3">
    <source>
        <dbReference type="ARBA" id="ARBA00023002"/>
    </source>
</evidence>
<organism evidence="6">
    <name type="scientific">Enterocloster bolteae</name>
    <dbReference type="NCBI Taxonomy" id="208479"/>
    <lineage>
        <taxon>Bacteria</taxon>
        <taxon>Bacillati</taxon>
        <taxon>Bacillota</taxon>
        <taxon>Clostridia</taxon>
        <taxon>Lachnospirales</taxon>
        <taxon>Lachnospiraceae</taxon>
        <taxon>Enterocloster</taxon>
    </lineage>
</organism>
<dbReference type="PANTHER" id="PTHR42879:SF2">
    <property type="entry name" value="3-OXOACYL-[ACYL-CARRIER-PROTEIN] REDUCTASE FABG"/>
    <property type="match status" value="1"/>
</dbReference>
<dbReference type="Gene3D" id="3.40.50.720">
    <property type="entry name" value="NAD(P)-binding Rossmann-like Domain"/>
    <property type="match status" value="1"/>
</dbReference>
<dbReference type="PRINTS" id="PR00080">
    <property type="entry name" value="SDRFAMILY"/>
</dbReference>
<reference evidence="6" key="1">
    <citation type="submission" date="2019-11" db="EMBL/GenBank/DDBJ databases">
        <authorList>
            <person name="Feng L."/>
        </authorList>
    </citation>
    <scope>NUCLEOTIDE SEQUENCE</scope>
    <source>
        <strain evidence="6">CbolteaeLFYP116</strain>
    </source>
</reference>
<evidence type="ECO:0000313" key="6">
    <source>
        <dbReference type="EMBL" id="VYT45019.1"/>
    </source>
</evidence>
<dbReference type="PRINTS" id="PR00081">
    <property type="entry name" value="GDHRDH"/>
</dbReference>
<comment type="similarity">
    <text evidence="1">Belongs to the short-chain dehydrogenases/reductases (SDR) family.</text>
</comment>
<evidence type="ECO:0000259" key="5">
    <source>
        <dbReference type="SMART" id="SM00822"/>
    </source>
</evidence>
<dbReference type="AlphaFoldDB" id="A0A6N2WTB4"/>
<dbReference type="GeneID" id="23114066"/>
<keyword evidence="4" id="KW-0753">Steroid metabolism</keyword>
<evidence type="ECO:0000256" key="1">
    <source>
        <dbReference type="ARBA" id="ARBA00006484"/>
    </source>
</evidence>
<dbReference type="CDD" id="cd05333">
    <property type="entry name" value="BKR_SDR_c"/>
    <property type="match status" value="1"/>
</dbReference>
<dbReference type="NCBIfam" id="NF005559">
    <property type="entry name" value="PRK07231.1"/>
    <property type="match status" value="1"/>
</dbReference>
<dbReference type="Pfam" id="PF13561">
    <property type="entry name" value="adh_short_C2"/>
    <property type="match status" value="1"/>
</dbReference>
<dbReference type="InterPro" id="IPR036291">
    <property type="entry name" value="NAD(P)-bd_dom_sf"/>
</dbReference>
<dbReference type="SUPFAM" id="SSF51735">
    <property type="entry name" value="NAD(P)-binding Rossmann-fold domains"/>
    <property type="match status" value="1"/>
</dbReference>
<dbReference type="SMART" id="SM00822">
    <property type="entry name" value="PKS_KR"/>
    <property type="match status" value="1"/>
</dbReference>
<protein>
    <submittedName>
        <fullName evidence="6">3-oxoacyl-[acyl-carrier-protein] reductase FabG</fullName>
        <ecNumber evidence="6">1.1.1.100</ecNumber>
    </submittedName>
</protein>
<evidence type="ECO:0000256" key="4">
    <source>
        <dbReference type="ARBA" id="ARBA00023221"/>
    </source>
</evidence>
<accession>A0A6N2WTB4</accession>
<dbReference type="EC" id="1.1.1.100" evidence="6"/>
<sequence>MYPDAKIIPFGIINKMFVWRKDKIMGRDLQGRVAIVTGSGRGIGLGIAKKLSEKGASVVISDVNEDNARNGVAEIEAMGGKAIYILADVSKYEDAQNLVDATIKEMGSLDILVNNAGINKDRMLHKMSVDDWNAVIAVNLTGVFNCMRAAVNYMREREYGRIINISSASYLNGNIGQANYAAAKAGVVALTKTCAKENGKKNITCNAIVPGFIDTEMTRGVPEKAWEIMVGKISMGRAGTPEDIGNMIAFLASDEASYITQGVFEVGGGMVL</sequence>
<keyword evidence="3 6" id="KW-0560">Oxidoreductase</keyword>
<dbReference type="EMBL" id="CACRTF010000017">
    <property type="protein sequence ID" value="VYT45019.1"/>
    <property type="molecule type" value="Genomic_DNA"/>
</dbReference>
<dbReference type="InterPro" id="IPR057326">
    <property type="entry name" value="KR_dom"/>
</dbReference>
<evidence type="ECO:0000256" key="2">
    <source>
        <dbReference type="ARBA" id="ARBA00022857"/>
    </source>
</evidence>
<gene>
    <name evidence="6" type="primary">fabG_9</name>
    <name evidence="6" type="ORF">CBLFYP116_03940</name>
</gene>
<dbReference type="GO" id="GO:0004316">
    <property type="term" value="F:3-oxoacyl-[acyl-carrier-protein] reductase (NADPH) activity"/>
    <property type="evidence" value="ECO:0007669"/>
    <property type="project" value="UniProtKB-EC"/>
</dbReference>
<dbReference type="GO" id="GO:0008202">
    <property type="term" value="P:steroid metabolic process"/>
    <property type="evidence" value="ECO:0007669"/>
    <property type="project" value="UniProtKB-KW"/>
</dbReference>
<dbReference type="PANTHER" id="PTHR42879">
    <property type="entry name" value="3-OXOACYL-(ACYL-CARRIER-PROTEIN) REDUCTASE"/>
    <property type="match status" value="1"/>
</dbReference>
<name>A0A6N2WTB4_9FIRM</name>
<dbReference type="InterPro" id="IPR002347">
    <property type="entry name" value="SDR_fam"/>
</dbReference>
<dbReference type="NCBIfam" id="NF004198">
    <property type="entry name" value="PRK05653.1-3"/>
    <property type="match status" value="1"/>
</dbReference>
<proteinExistence type="inferred from homology"/>
<dbReference type="InterPro" id="IPR050259">
    <property type="entry name" value="SDR"/>
</dbReference>
<dbReference type="NCBIfam" id="NF009466">
    <property type="entry name" value="PRK12826.1-2"/>
    <property type="match status" value="1"/>
</dbReference>
<keyword evidence="4" id="KW-0443">Lipid metabolism</keyword>
<keyword evidence="2" id="KW-0521">NADP</keyword>
<feature type="domain" description="Ketoreductase" evidence="5">
    <location>
        <begin position="32"/>
        <end position="211"/>
    </location>
</feature>
<dbReference type="RefSeq" id="WP_002576087.1">
    <property type="nucleotide sequence ID" value="NZ_BAABZS010000001.1"/>
</dbReference>